<proteinExistence type="predicted"/>
<reference evidence="2 3" key="1">
    <citation type="submission" date="2023-06" db="EMBL/GenBank/DDBJ databases">
        <title>Pelomonas sp. PFR6 16S ribosomal RNA gene Genome sequencing and assembly.</title>
        <authorList>
            <person name="Woo H."/>
        </authorList>
    </citation>
    <scope>NUCLEOTIDE SEQUENCE [LARGE SCALE GENOMIC DNA]</scope>
    <source>
        <strain evidence="2 3">PFR6</strain>
    </source>
</reference>
<dbReference type="EC" id="2.4.-.-" evidence="2"/>
<evidence type="ECO:0000259" key="1">
    <source>
        <dbReference type="Pfam" id="PF00535"/>
    </source>
</evidence>
<dbReference type="InterPro" id="IPR029044">
    <property type="entry name" value="Nucleotide-diphossugar_trans"/>
</dbReference>
<dbReference type="InterPro" id="IPR001173">
    <property type="entry name" value="Glyco_trans_2-like"/>
</dbReference>
<evidence type="ECO:0000313" key="3">
    <source>
        <dbReference type="Proteomes" id="UP001228044"/>
    </source>
</evidence>
<keyword evidence="2" id="KW-0808">Transferase</keyword>
<dbReference type="GO" id="GO:0016757">
    <property type="term" value="F:glycosyltransferase activity"/>
    <property type="evidence" value="ECO:0007669"/>
    <property type="project" value="UniProtKB-KW"/>
</dbReference>
<dbReference type="Gene3D" id="3.90.550.10">
    <property type="entry name" value="Spore Coat Polysaccharide Biosynthesis Protein SpsA, Chain A"/>
    <property type="match status" value="1"/>
</dbReference>
<accession>A0ABT8DXM2</accession>
<dbReference type="Proteomes" id="UP001228044">
    <property type="component" value="Unassembled WGS sequence"/>
</dbReference>
<keyword evidence="3" id="KW-1185">Reference proteome</keyword>
<organism evidence="2 3">
    <name type="scientific">Roseateles violae</name>
    <dbReference type="NCBI Taxonomy" id="3058042"/>
    <lineage>
        <taxon>Bacteria</taxon>
        <taxon>Pseudomonadati</taxon>
        <taxon>Pseudomonadota</taxon>
        <taxon>Betaproteobacteria</taxon>
        <taxon>Burkholderiales</taxon>
        <taxon>Sphaerotilaceae</taxon>
        <taxon>Roseateles</taxon>
    </lineage>
</organism>
<dbReference type="PANTHER" id="PTHR22916:SF3">
    <property type="entry name" value="UDP-GLCNAC:BETAGAL BETA-1,3-N-ACETYLGLUCOSAMINYLTRANSFERASE-LIKE PROTEIN 1"/>
    <property type="match status" value="1"/>
</dbReference>
<dbReference type="PANTHER" id="PTHR22916">
    <property type="entry name" value="GLYCOSYLTRANSFERASE"/>
    <property type="match status" value="1"/>
</dbReference>
<keyword evidence="2" id="KW-0328">Glycosyltransferase</keyword>
<name>A0ABT8DXM2_9BURK</name>
<dbReference type="RefSeq" id="WP_290359904.1">
    <property type="nucleotide sequence ID" value="NZ_JAUHHC010000004.1"/>
</dbReference>
<feature type="domain" description="Glycosyltransferase 2-like" evidence="1">
    <location>
        <begin position="8"/>
        <end position="178"/>
    </location>
</feature>
<dbReference type="EMBL" id="JAUHHC010000004">
    <property type="protein sequence ID" value="MDN3921584.1"/>
    <property type="molecule type" value="Genomic_DNA"/>
</dbReference>
<dbReference type="CDD" id="cd00761">
    <property type="entry name" value="Glyco_tranf_GTA_type"/>
    <property type="match status" value="1"/>
</dbReference>
<sequence>MTSSPLVSICIPTHKRARYLESLLFSLADHFAAMPYSCEIVIADNASPDQTQQVVQAFMDRLPIRYIRHPENIGGFPNVQFVMQQARGRYIVYLADDDSLLIEQVAEAIAKMEADPDIAVLYAPWMLFDLVADQPQGQFYTIPQDLRIERGQHKELLDHLLSHHIFPEVQIVRREVLQRVMPRINEHAFFAFVHAADYLNQGAVLIQQQPFYVAITDYFADDVREQLGNQEVEYAWDRYRGGLDYVLAQAGQQVSPTERSELQARIQQMIAVRMSVAIRLRYLGGKNPVDTHVIALRLRGMGYENLCPVPISQLATEAALYFLLNDTELTRGIGEIVCVGEFDGDLQNFLSRNSPLPLRFLPQPPALDALRDTLVFARNGHQLASSYDGERHLRVVIEKELMARFPK</sequence>
<gene>
    <name evidence="2" type="ORF">QWJ38_14920</name>
</gene>
<protein>
    <submittedName>
        <fullName evidence="2">Glycosyltransferase family 2 protein</fullName>
        <ecNumber evidence="2">2.4.-.-</ecNumber>
    </submittedName>
</protein>
<comment type="caution">
    <text evidence="2">The sequence shown here is derived from an EMBL/GenBank/DDBJ whole genome shotgun (WGS) entry which is preliminary data.</text>
</comment>
<evidence type="ECO:0000313" key="2">
    <source>
        <dbReference type="EMBL" id="MDN3921584.1"/>
    </source>
</evidence>
<dbReference type="Pfam" id="PF00535">
    <property type="entry name" value="Glycos_transf_2"/>
    <property type="match status" value="1"/>
</dbReference>
<dbReference type="SUPFAM" id="SSF53448">
    <property type="entry name" value="Nucleotide-diphospho-sugar transferases"/>
    <property type="match status" value="1"/>
</dbReference>